<evidence type="ECO:0000313" key="2">
    <source>
        <dbReference type="EMBL" id="CAF0828556.1"/>
    </source>
</evidence>
<evidence type="ECO:0000313" key="5">
    <source>
        <dbReference type="EMBL" id="CAF4200530.1"/>
    </source>
</evidence>
<dbReference type="Proteomes" id="UP000682733">
    <property type="component" value="Unassembled WGS sequence"/>
</dbReference>
<keyword evidence="1" id="KW-0812">Transmembrane</keyword>
<dbReference type="EMBL" id="CAJNOK010001758">
    <property type="protein sequence ID" value="CAF0828556.1"/>
    <property type="molecule type" value="Genomic_DNA"/>
</dbReference>
<evidence type="ECO:0000313" key="6">
    <source>
        <dbReference type="Proteomes" id="UP000663829"/>
    </source>
</evidence>
<dbReference type="Proteomes" id="UP000677228">
    <property type="component" value="Unassembled WGS sequence"/>
</dbReference>
<evidence type="ECO:0000256" key="1">
    <source>
        <dbReference type="SAM" id="Phobius"/>
    </source>
</evidence>
<keyword evidence="1" id="KW-0472">Membrane</keyword>
<dbReference type="AlphaFoldDB" id="A0A815GKX8"/>
<evidence type="ECO:0000313" key="4">
    <source>
        <dbReference type="EMBL" id="CAF3613119.1"/>
    </source>
</evidence>
<keyword evidence="1" id="KW-1133">Transmembrane helix</keyword>
<sequence>MRFVTSDIDNIMDYVQQIPSFYNSKIKIIKWNTLSSSTTLTAAGIAAVIVFLILIIAIVYLLKFKVRRKETPLHNVENNLPNQLQQLAPAQNPLYDYLYY</sequence>
<reference evidence="3" key="1">
    <citation type="submission" date="2021-02" db="EMBL/GenBank/DDBJ databases">
        <authorList>
            <person name="Nowell W R."/>
        </authorList>
    </citation>
    <scope>NUCLEOTIDE SEQUENCE</scope>
</reference>
<dbReference type="EMBL" id="CAJOBC010058290">
    <property type="protein sequence ID" value="CAF4200530.1"/>
    <property type="molecule type" value="Genomic_DNA"/>
</dbReference>
<accession>A0A815GKX8</accession>
<organism evidence="3 6">
    <name type="scientific">Didymodactylos carnosus</name>
    <dbReference type="NCBI Taxonomy" id="1234261"/>
    <lineage>
        <taxon>Eukaryota</taxon>
        <taxon>Metazoa</taxon>
        <taxon>Spiralia</taxon>
        <taxon>Gnathifera</taxon>
        <taxon>Rotifera</taxon>
        <taxon>Eurotatoria</taxon>
        <taxon>Bdelloidea</taxon>
        <taxon>Philodinida</taxon>
        <taxon>Philodinidae</taxon>
        <taxon>Didymodactylos</taxon>
    </lineage>
</organism>
<dbReference type="Proteomes" id="UP000663829">
    <property type="component" value="Unassembled WGS sequence"/>
</dbReference>
<dbReference type="EMBL" id="CAJNOQ010014363">
    <property type="protein sequence ID" value="CAF1340217.1"/>
    <property type="molecule type" value="Genomic_DNA"/>
</dbReference>
<gene>
    <name evidence="3" type="ORF">GPM918_LOCUS30395</name>
    <name evidence="2" type="ORF">OVA965_LOCUS6025</name>
    <name evidence="5" type="ORF">SRO942_LOCUS31003</name>
    <name evidence="4" type="ORF">TMI583_LOCUS6021</name>
</gene>
<feature type="transmembrane region" description="Helical" evidence="1">
    <location>
        <begin position="40"/>
        <end position="62"/>
    </location>
</feature>
<comment type="caution">
    <text evidence="3">The sequence shown here is derived from an EMBL/GenBank/DDBJ whole genome shotgun (WGS) entry which is preliminary data.</text>
</comment>
<protein>
    <submittedName>
        <fullName evidence="3">Uncharacterized protein</fullName>
    </submittedName>
</protein>
<dbReference type="Proteomes" id="UP000681722">
    <property type="component" value="Unassembled WGS sequence"/>
</dbReference>
<evidence type="ECO:0000313" key="3">
    <source>
        <dbReference type="EMBL" id="CAF1340217.1"/>
    </source>
</evidence>
<keyword evidence="6" id="KW-1185">Reference proteome</keyword>
<dbReference type="EMBL" id="CAJOBA010001758">
    <property type="protein sequence ID" value="CAF3613119.1"/>
    <property type="molecule type" value="Genomic_DNA"/>
</dbReference>
<name>A0A815GKX8_9BILA</name>
<proteinExistence type="predicted"/>